<sequence length="480" mass="51298">MRKNLFFSLLLSCIFTSDLVKAQQAGVSFDHEIHLKSNYLRQKPFIHKGIFYFLKPKALKRCEIDLTLRVTGRSQNDSVEVTVDAIKGVGLPIRTTIARDANISQSLVALLDGAVKSFTRRSCDQCVENFIDYYSKCIGHNCDSNLFVHYPTRKEIKQNIDTSSYSFVIDNKTSAERSFAIFPENASAGGTYFVRQGEQSIAHGGTLYLPDNFTLKIDPAIRELQWTFDRILFGKGATIDLSHHELEKPKPATPVPKFRSWYRRSCPSGSTSVIETVNGISGVGSNGENGDSGIAGEDGISGTTLHLVSFYLPSKGNLWIRIDGSRGQDGGDGGNGGAGAWGHCESCTHGIDGGDGGNGGVGGTGGSGGNTASAFIELLDLEYNPIRVYTPSSVQSCSASQRPAELSDDDGQIILYGTPGCNGKGGIGGVGGERGHGCNCGRLCPAQSHDGRNGVSYNAISAQDGKAGNIGNISILINHR</sequence>
<gene>
    <name evidence="2" type="ORF">DXN04_14265</name>
</gene>
<keyword evidence="1" id="KW-0732">Signal</keyword>
<reference evidence="2 3" key="1">
    <citation type="submission" date="2018-08" db="EMBL/GenBank/DDBJ databases">
        <title>Chitinophaga sp. K20C18050901, a novel bacterium isolated from forest soil.</title>
        <authorList>
            <person name="Wang C."/>
        </authorList>
    </citation>
    <scope>NUCLEOTIDE SEQUENCE [LARGE SCALE GENOMIC DNA]</scope>
    <source>
        <strain evidence="2 3">K20C18050901</strain>
    </source>
</reference>
<name>A0A3E1P2N1_9BACT</name>
<evidence type="ECO:0008006" key="4">
    <source>
        <dbReference type="Google" id="ProtNLM"/>
    </source>
</evidence>
<feature type="signal peptide" evidence="1">
    <location>
        <begin position="1"/>
        <end position="22"/>
    </location>
</feature>
<dbReference type="EMBL" id="QTJV01000004">
    <property type="protein sequence ID" value="RFM34439.1"/>
    <property type="molecule type" value="Genomic_DNA"/>
</dbReference>
<dbReference type="Proteomes" id="UP000261174">
    <property type="component" value="Unassembled WGS sequence"/>
</dbReference>
<protein>
    <recommendedName>
        <fullName evidence="4">Collagen-like protein</fullName>
    </recommendedName>
</protein>
<dbReference type="AlphaFoldDB" id="A0A3E1P2N1"/>
<proteinExistence type="predicted"/>
<keyword evidence="3" id="KW-1185">Reference proteome</keyword>
<feature type="chain" id="PRO_5017661669" description="Collagen-like protein" evidence="1">
    <location>
        <begin position="23"/>
        <end position="480"/>
    </location>
</feature>
<comment type="caution">
    <text evidence="2">The sequence shown here is derived from an EMBL/GenBank/DDBJ whole genome shotgun (WGS) entry which is preliminary data.</text>
</comment>
<accession>A0A3E1P2N1</accession>
<evidence type="ECO:0000313" key="2">
    <source>
        <dbReference type="EMBL" id="RFM34439.1"/>
    </source>
</evidence>
<organism evidence="2 3">
    <name type="scientific">Chitinophaga silvisoli</name>
    <dbReference type="NCBI Taxonomy" id="2291814"/>
    <lineage>
        <taxon>Bacteria</taxon>
        <taxon>Pseudomonadati</taxon>
        <taxon>Bacteroidota</taxon>
        <taxon>Chitinophagia</taxon>
        <taxon>Chitinophagales</taxon>
        <taxon>Chitinophagaceae</taxon>
        <taxon>Chitinophaga</taxon>
    </lineage>
</organism>
<evidence type="ECO:0000256" key="1">
    <source>
        <dbReference type="SAM" id="SignalP"/>
    </source>
</evidence>
<evidence type="ECO:0000313" key="3">
    <source>
        <dbReference type="Proteomes" id="UP000261174"/>
    </source>
</evidence>